<dbReference type="AlphaFoldDB" id="A0A0D3JTI7"/>
<dbReference type="HOGENOM" id="CLU_070214_0_0_1"/>
<proteinExistence type="predicted"/>
<keyword evidence="3" id="KW-1185">Reference proteome</keyword>
<evidence type="ECO:0008006" key="4">
    <source>
        <dbReference type="Google" id="ProtNLM"/>
    </source>
</evidence>
<dbReference type="PaxDb" id="2903-EOD26822"/>
<sequence length="341" mass="36994">MSSASDVESDGTPTQPLLDALSTARFQQRLLSLVGEKEGAERRVQELERSVHHAEATLKAALDSRSEVQANLRASERRIQEAEAAADRHLAAVESEKQRYAILARLADDQAAESKAKISAQGEQLHVLNEQLGAANRAVGTLRAHQSSSDQHIESFHAKVSEVTLMLETVRAAERTCRGTVGRIVEEQSSARLQLSAIERTQASVVGRAKLVAQLKAAREVAKEKDALSSSRLEEMKELRKAKEGHADALSVARKMRGEARGAESLLAKKDALLASQADQMEGALRRNMLLSETNDQLQAAARRNEVVTQLLLRELGQADALAHSGDRLAVVDERADGAGI</sequence>
<name>A0A0D3JTI7_EMIH1</name>
<dbReference type="KEGG" id="ehx:EMIHUDRAFT_236510"/>
<keyword evidence="1" id="KW-0175">Coiled coil</keyword>
<reference evidence="2" key="2">
    <citation type="submission" date="2024-10" db="UniProtKB">
        <authorList>
            <consortium name="EnsemblProtists"/>
        </authorList>
    </citation>
    <scope>IDENTIFICATION</scope>
</reference>
<dbReference type="EnsemblProtists" id="EOD26822">
    <property type="protein sequence ID" value="EOD26822"/>
    <property type="gene ID" value="EMIHUDRAFT_236510"/>
</dbReference>
<evidence type="ECO:0000313" key="2">
    <source>
        <dbReference type="EnsemblProtists" id="EOD26822"/>
    </source>
</evidence>
<reference evidence="3" key="1">
    <citation type="journal article" date="2013" name="Nature">
        <title>Pan genome of the phytoplankton Emiliania underpins its global distribution.</title>
        <authorList>
            <person name="Read B.A."/>
            <person name="Kegel J."/>
            <person name="Klute M.J."/>
            <person name="Kuo A."/>
            <person name="Lefebvre S.C."/>
            <person name="Maumus F."/>
            <person name="Mayer C."/>
            <person name="Miller J."/>
            <person name="Monier A."/>
            <person name="Salamov A."/>
            <person name="Young J."/>
            <person name="Aguilar M."/>
            <person name="Claverie J.M."/>
            <person name="Frickenhaus S."/>
            <person name="Gonzalez K."/>
            <person name="Herman E.K."/>
            <person name="Lin Y.C."/>
            <person name="Napier J."/>
            <person name="Ogata H."/>
            <person name="Sarno A.F."/>
            <person name="Shmutz J."/>
            <person name="Schroeder D."/>
            <person name="de Vargas C."/>
            <person name="Verret F."/>
            <person name="von Dassow P."/>
            <person name="Valentin K."/>
            <person name="Van de Peer Y."/>
            <person name="Wheeler G."/>
            <person name="Dacks J.B."/>
            <person name="Delwiche C.F."/>
            <person name="Dyhrman S.T."/>
            <person name="Glockner G."/>
            <person name="John U."/>
            <person name="Richards T."/>
            <person name="Worden A.Z."/>
            <person name="Zhang X."/>
            <person name="Grigoriev I.V."/>
            <person name="Allen A.E."/>
            <person name="Bidle K."/>
            <person name="Borodovsky M."/>
            <person name="Bowler C."/>
            <person name="Brownlee C."/>
            <person name="Cock J.M."/>
            <person name="Elias M."/>
            <person name="Gladyshev V.N."/>
            <person name="Groth M."/>
            <person name="Guda C."/>
            <person name="Hadaegh A."/>
            <person name="Iglesias-Rodriguez M.D."/>
            <person name="Jenkins J."/>
            <person name="Jones B.M."/>
            <person name="Lawson T."/>
            <person name="Leese F."/>
            <person name="Lindquist E."/>
            <person name="Lobanov A."/>
            <person name="Lomsadze A."/>
            <person name="Malik S.B."/>
            <person name="Marsh M.E."/>
            <person name="Mackinder L."/>
            <person name="Mock T."/>
            <person name="Mueller-Roeber B."/>
            <person name="Pagarete A."/>
            <person name="Parker M."/>
            <person name="Probert I."/>
            <person name="Quesneville H."/>
            <person name="Raines C."/>
            <person name="Rensing S.A."/>
            <person name="Riano-Pachon D.M."/>
            <person name="Richier S."/>
            <person name="Rokitta S."/>
            <person name="Shiraiwa Y."/>
            <person name="Soanes D.M."/>
            <person name="van der Giezen M."/>
            <person name="Wahlund T.M."/>
            <person name="Williams B."/>
            <person name="Wilson W."/>
            <person name="Wolfe G."/>
            <person name="Wurch L.L."/>
        </authorList>
    </citation>
    <scope>NUCLEOTIDE SEQUENCE</scope>
</reference>
<feature type="coiled-coil region" evidence="1">
    <location>
        <begin position="30"/>
        <end position="99"/>
    </location>
</feature>
<evidence type="ECO:0000313" key="3">
    <source>
        <dbReference type="Proteomes" id="UP000013827"/>
    </source>
</evidence>
<dbReference type="GeneID" id="17272368"/>
<evidence type="ECO:0000256" key="1">
    <source>
        <dbReference type="SAM" id="Coils"/>
    </source>
</evidence>
<dbReference type="RefSeq" id="XP_005779251.1">
    <property type="nucleotide sequence ID" value="XM_005779194.1"/>
</dbReference>
<accession>A0A0D3JTI7</accession>
<protein>
    <recommendedName>
        <fullName evidence="4">Cilia- and flagella-associated protein 157</fullName>
    </recommendedName>
</protein>
<dbReference type="Proteomes" id="UP000013827">
    <property type="component" value="Unassembled WGS sequence"/>
</dbReference>
<organism evidence="2 3">
    <name type="scientific">Emiliania huxleyi (strain CCMP1516)</name>
    <dbReference type="NCBI Taxonomy" id="280463"/>
    <lineage>
        <taxon>Eukaryota</taxon>
        <taxon>Haptista</taxon>
        <taxon>Haptophyta</taxon>
        <taxon>Prymnesiophyceae</taxon>
        <taxon>Isochrysidales</taxon>
        <taxon>Noelaerhabdaceae</taxon>
        <taxon>Emiliania</taxon>
    </lineage>
</organism>